<sequence>NLEKVAGIIRTRTNDKCAALVIRYNPDFISPKHVYEALREIVAVHTTKLCPIKDKKECGCPQVKGALRYFSFVSAVGGAVLVSESLLGITVAQTLFSPLGFLTVLAAVPLVKEAVTKLREKNSVLKVFSLEGL</sequence>
<evidence type="ECO:0000313" key="2">
    <source>
        <dbReference type="EMBL" id="GKT30166.1"/>
    </source>
</evidence>
<comment type="caution">
    <text evidence="2">The sequence shown here is derived from an EMBL/GenBank/DDBJ whole genome shotgun (WGS) entry which is preliminary data.</text>
</comment>
<reference evidence="2" key="1">
    <citation type="submission" date="2022-03" db="EMBL/GenBank/DDBJ databases">
        <title>Draft genome sequence of Aduncisulcus paluster, a free-living microaerophilic Fornicata.</title>
        <authorList>
            <person name="Yuyama I."/>
            <person name="Kume K."/>
            <person name="Tamura T."/>
            <person name="Inagaki Y."/>
            <person name="Hashimoto T."/>
        </authorList>
    </citation>
    <scope>NUCLEOTIDE SEQUENCE</scope>
    <source>
        <strain evidence="2">NY0171</strain>
    </source>
</reference>
<evidence type="ECO:0000256" key="1">
    <source>
        <dbReference type="SAM" id="Phobius"/>
    </source>
</evidence>
<feature type="transmembrane region" description="Helical" evidence="1">
    <location>
        <begin position="95"/>
        <end position="111"/>
    </location>
</feature>
<gene>
    <name evidence="2" type="ORF">ADUPG1_001408</name>
</gene>
<accession>A0ABQ5KE36</accession>
<dbReference type="Proteomes" id="UP001057375">
    <property type="component" value="Unassembled WGS sequence"/>
</dbReference>
<keyword evidence="1" id="KW-0812">Transmembrane</keyword>
<proteinExistence type="predicted"/>
<name>A0ABQ5KE36_9EUKA</name>
<keyword evidence="1" id="KW-1133">Transmembrane helix</keyword>
<organism evidence="2 3">
    <name type="scientific">Aduncisulcus paluster</name>
    <dbReference type="NCBI Taxonomy" id="2918883"/>
    <lineage>
        <taxon>Eukaryota</taxon>
        <taxon>Metamonada</taxon>
        <taxon>Carpediemonas-like organisms</taxon>
        <taxon>Aduncisulcus</taxon>
    </lineage>
</organism>
<feature type="transmembrane region" description="Helical" evidence="1">
    <location>
        <begin position="69"/>
        <end position="89"/>
    </location>
</feature>
<dbReference type="EMBL" id="BQXS01001148">
    <property type="protein sequence ID" value="GKT30166.1"/>
    <property type="molecule type" value="Genomic_DNA"/>
</dbReference>
<keyword evidence="1" id="KW-0472">Membrane</keyword>
<protein>
    <submittedName>
        <fullName evidence="2">Cation-translocating P-type ATPase</fullName>
    </submittedName>
</protein>
<keyword evidence="3" id="KW-1185">Reference proteome</keyword>
<evidence type="ECO:0000313" key="3">
    <source>
        <dbReference type="Proteomes" id="UP001057375"/>
    </source>
</evidence>
<feature type="non-terminal residue" evidence="2">
    <location>
        <position position="1"/>
    </location>
</feature>